<keyword evidence="3" id="KW-0748">Sporozoite</keyword>
<feature type="compositionally biased region" description="Polar residues" evidence="7">
    <location>
        <begin position="80"/>
        <end position="92"/>
    </location>
</feature>
<dbReference type="SMART" id="SM00327">
    <property type="entry name" value="VWA"/>
    <property type="match status" value="1"/>
</dbReference>
<evidence type="ECO:0000256" key="5">
    <source>
        <dbReference type="ARBA" id="ARBA00033726"/>
    </source>
</evidence>
<feature type="region of interest" description="Disordered" evidence="7">
    <location>
        <begin position="393"/>
        <end position="426"/>
    </location>
</feature>
<dbReference type="Proteomes" id="UP000266841">
    <property type="component" value="Unassembled WGS sequence"/>
</dbReference>
<dbReference type="Pfam" id="PF00092">
    <property type="entry name" value="VWA"/>
    <property type="match status" value="1"/>
</dbReference>
<feature type="compositionally biased region" description="Low complexity" evidence="7">
    <location>
        <begin position="132"/>
        <end position="143"/>
    </location>
</feature>
<dbReference type="EMBL" id="AGNL01028029">
    <property type="protein sequence ID" value="EJK57492.1"/>
    <property type="molecule type" value="Genomic_DNA"/>
</dbReference>
<feature type="transmembrane region" description="Helical" evidence="8">
    <location>
        <begin position="370"/>
        <end position="389"/>
    </location>
</feature>
<accession>K0SFU7</accession>
<feature type="compositionally biased region" description="Polar residues" evidence="7">
    <location>
        <begin position="488"/>
        <end position="503"/>
    </location>
</feature>
<evidence type="ECO:0000256" key="7">
    <source>
        <dbReference type="SAM" id="MobiDB-lite"/>
    </source>
</evidence>
<feature type="compositionally biased region" description="Low complexity" evidence="7">
    <location>
        <begin position="539"/>
        <end position="556"/>
    </location>
</feature>
<evidence type="ECO:0000256" key="1">
    <source>
        <dbReference type="ARBA" id="ARBA00006241"/>
    </source>
</evidence>
<evidence type="ECO:0000313" key="11">
    <source>
        <dbReference type="Proteomes" id="UP000266841"/>
    </source>
</evidence>
<evidence type="ECO:0000256" key="6">
    <source>
        <dbReference type="ARBA" id="ARBA00045806"/>
    </source>
</evidence>
<feature type="compositionally biased region" description="Polar residues" evidence="7">
    <location>
        <begin position="114"/>
        <end position="131"/>
    </location>
</feature>
<dbReference type="eggNOG" id="ENOG502RX4H">
    <property type="taxonomic scope" value="Eukaryota"/>
</dbReference>
<feature type="region of interest" description="Disordered" evidence="7">
    <location>
        <begin position="851"/>
        <end position="922"/>
    </location>
</feature>
<evidence type="ECO:0000259" key="9">
    <source>
        <dbReference type="PROSITE" id="PS50234"/>
    </source>
</evidence>
<feature type="domain" description="VWFA" evidence="9">
    <location>
        <begin position="909"/>
        <end position="1074"/>
    </location>
</feature>
<dbReference type="InterPro" id="IPR036465">
    <property type="entry name" value="vWFA_dom_sf"/>
</dbReference>
<keyword evidence="8" id="KW-1133">Transmembrane helix</keyword>
<evidence type="ECO:0000256" key="3">
    <source>
        <dbReference type="ARBA" id="ARBA00022522"/>
    </source>
</evidence>
<dbReference type="PANTHER" id="PTHR44826:SF3">
    <property type="entry name" value="SPORE COAT PROTEIN SP85"/>
    <property type="match status" value="1"/>
</dbReference>
<dbReference type="PROSITE" id="PS50234">
    <property type="entry name" value="VWFA"/>
    <property type="match status" value="1"/>
</dbReference>
<feature type="region of interest" description="Disordered" evidence="7">
    <location>
        <begin position="43"/>
        <end position="150"/>
    </location>
</feature>
<feature type="compositionally biased region" description="Low complexity" evidence="7">
    <location>
        <begin position="868"/>
        <end position="897"/>
    </location>
</feature>
<feature type="region of interest" description="Disordered" evidence="7">
    <location>
        <begin position="1"/>
        <end position="24"/>
    </location>
</feature>
<feature type="region of interest" description="Disordered" evidence="7">
    <location>
        <begin position="488"/>
        <end position="556"/>
    </location>
</feature>
<comment type="function">
    <text evidence="5">In the vertebrate host, binds to highly sulfated heparan sulfate proteoglycans (HSPGs) on the surface of host hepatocytes and is required for sporozoite invasion of the host hepatocytes.</text>
</comment>
<keyword evidence="8" id="KW-0472">Membrane</keyword>
<protein>
    <recommendedName>
        <fullName evidence="2">Circumsporozoite protein</fullName>
    </recommendedName>
</protein>
<dbReference type="InterPro" id="IPR051860">
    <property type="entry name" value="Plasmodium_CSP_Invasion"/>
</dbReference>
<comment type="caution">
    <text evidence="10">The sequence shown here is derived from an EMBL/GenBank/DDBJ whole genome shotgun (WGS) entry which is preliminary data.</text>
</comment>
<feature type="compositionally biased region" description="Low complexity" evidence="7">
    <location>
        <begin position="509"/>
        <end position="525"/>
    </location>
</feature>
<keyword evidence="11" id="KW-1185">Reference proteome</keyword>
<dbReference type="CDD" id="cd00198">
    <property type="entry name" value="vWFA"/>
    <property type="match status" value="1"/>
</dbReference>
<feature type="compositionally biased region" description="Polar residues" evidence="7">
    <location>
        <begin position="612"/>
        <end position="625"/>
    </location>
</feature>
<reference evidence="10 11" key="1">
    <citation type="journal article" date="2012" name="Genome Biol.">
        <title>Genome and low-iron response of an oceanic diatom adapted to chronic iron limitation.</title>
        <authorList>
            <person name="Lommer M."/>
            <person name="Specht M."/>
            <person name="Roy A.S."/>
            <person name="Kraemer L."/>
            <person name="Andreson R."/>
            <person name="Gutowska M.A."/>
            <person name="Wolf J."/>
            <person name="Bergner S.V."/>
            <person name="Schilhabel M.B."/>
            <person name="Klostermeier U.C."/>
            <person name="Beiko R.G."/>
            <person name="Rosenstiel P."/>
            <person name="Hippler M."/>
            <person name="Laroche J."/>
        </authorList>
    </citation>
    <scope>NUCLEOTIDE SEQUENCE [LARGE SCALE GENOMIC DNA]</scope>
    <source>
        <strain evidence="10 11">CCMP1005</strain>
    </source>
</reference>
<keyword evidence="8" id="KW-0812">Transmembrane</keyword>
<sequence>MCPTSSSDDDESSDSDFLSDPASTAPLDHAAIRARASQLLLGLHETTNGASDNDDDDSTTSSAESFQGGQARSRAEDLLRSSSARPTVSQLRQLVEARATQQPRPPSDPADGADSSTAPTSNESVQDSVSHPQQEQKQPAAAAMSAEPPRWRFVKTAKKSTGYSSAHAGSYIEGKSATELAKKYEAPIVDLTKPKKKEVQVKRLESDGPSYKQFSKELRQVGKLIIDGSQHLYDETFEGGASVPRASSKTVPEKSHRQWSNFSPRRQKDCSKPSLQGKDRDSTVIETEDNPILKLKNIGKLLFFDPDDYIGAEYEQRSRPNQTIETVEDEEENTSINDSPGYSEEEAMVDAKSIVNDNKLRNRRRKMRRCLYLLLLFLLLAGAIAGVIASTRDPQNESKRTSVGPIPPQILTNGTSQPSTQPSAMPSKLTGSMLFVNEESPSSEDTDFSTMSGTTLRPTATLLPSAAPSYFASPSKSPTRATLLPNFAPQSALPTTSDPTNVPTDKPSETLTLEPSLTPSTQPSLVLSAMPSVMKSGRPSSQPSESSSTSLPTLQPLQSLPCPDAVMPTIEHNGTIFECSVSSCATTGGLSSTDGWQVAGVCNAKTRAPQNRLTARPSQFPSQLPSGRPISSVPTSLAPTSIPITPTPTLSLAGACPEEYTPLSRYSVGTQVQLGSIVFECVDIACGYDGFEPEPSLEDGLWRQVWDVIGTCSGTYAPATSSPTTRPVSLAPTSIPITPTPTLSSAGACPEEYTPLSRYSVGTQVHLGGIVFECVDIACGYDGFEPEPSLEDGLWRQVWDVIGTCSGTFAPTTSSPTAAPSVNASFSPSLALSVNPSQIPSFQPSEVYSKVPSEMPSKLPTTNPTYRPSLSPSASPLASPTAEPSTSPSASPLANPSDEPSLPPSAQPSDSPSAKPTSHPTQNFTKELISDLGELPTEQDFSIVHFGDDAVIADTLESSRQAVKTLNTLKYSGGMTNMEGALNSCQSTLRGAPADRTNLLLIITDGAPNTRSAASAAAADARSEGTFIIPILIEEDSQPQNVMFLENNISSDGRVFVSTFGGLNSLQDAIFEQVTCQA</sequence>
<dbReference type="SUPFAM" id="SSF53300">
    <property type="entry name" value="vWA-like"/>
    <property type="match status" value="1"/>
</dbReference>
<name>K0SFU7_THAOC</name>
<evidence type="ECO:0000256" key="4">
    <source>
        <dbReference type="ARBA" id="ARBA00022737"/>
    </source>
</evidence>
<dbReference type="Gene3D" id="3.40.50.410">
    <property type="entry name" value="von Willebrand factor, type A domain"/>
    <property type="match status" value="1"/>
</dbReference>
<dbReference type="OMA" id="ECVDIAC"/>
<keyword evidence="4" id="KW-0677">Repeat</keyword>
<evidence type="ECO:0000313" key="10">
    <source>
        <dbReference type="EMBL" id="EJK57492.1"/>
    </source>
</evidence>
<feature type="compositionally biased region" description="Polar residues" evidence="7">
    <location>
        <begin position="410"/>
        <end position="424"/>
    </location>
</feature>
<gene>
    <name evidence="10" type="ORF">THAOC_22456</name>
</gene>
<comment type="function">
    <text evidence="6">Essential sporozoite protein. In the mosquito vector, required for sporozoite development in the oocyst, migration through the vector hemolymph and entry into the vector salivary glands. In the vertebrate host, required for sporozoite migration through the host dermis and infection of host hepatocytes. Binds to highly sulfated heparan sulfate proteoglycans (HSPGs) on the surface of host hepatocytes.</text>
</comment>
<comment type="similarity">
    <text evidence="1">Belongs to the plasmodium circumsporozoite protein family.</text>
</comment>
<evidence type="ECO:0000256" key="2">
    <source>
        <dbReference type="ARBA" id="ARBA00021911"/>
    </source>
</evidence>
<proteinExistence type="inferred from homology"/>
<feature type="region of interest" description="Disordered" evidence="7">
    <location>
        <begin position="612"/>
        <end position="641"/>
    </location>
</feature>
<feature type="region of interest" description="Disordered" evidence="7">
    <location>
        <begin position="318"/>
        <end position="342"/>
    </location>
</feature>
<evidence type="ECO:0000256" key="8">
    <source>
        <dbReference type="SAM" id="Phobius"/>
    </source>
</evidence>
<dbReference type="AlphaFoldDB" id="K0SFU7"/>
<organism evidence="10 11">
    <name type="scientific">Thalassiosira oceanica</name>
    <name type="common">Marine diatom</name>
    <dbReference type="NCBI Taxonomy" id="159749"/>
    <lineage>
        <taxon>Eukaryota</taxon>
        <taxon>Sar</taxon>
        <taxon>Stramenopiles</taxon>
        <taxon>Ochrophyta</taxon>
        <taxon>Bacillariophyta</taxon>
        <taxon>Coscinodiscophyceae</taxon>
        <taxon>Thalassiosirophycidae</taxon>
        <taxon>Thalassiosirales</taxon>
        <taxon>Thalassiosiraceae</taxon>
        <taxon>Thalassiosira</taxon>
    </lineage>
</organism>
<dbReference type="PANTHER" id="PTHR44826">
    <property type="entry name" value="SPORE COAT PROTEIN SP85"/>
    <property type="match status" value="1"/>
</dbReference>
<feature type="region of interest" description="Disordered" evidence="7">
    <location>
        <begin position="240"/>
        <end position="284"/>
    </location>
</feature>
<dbReference type="InterPro" id="IPR002035">
    <property type="entry name" value="VWF_A"/>
</dbReference>
<feature type="compositionally biased region" description="Basic and acidic residues" evidence="7">
    <location>
        <begin position="266"/>
        <end position="283"/>
    </location>
</feature>